<dbReference type="PANTHER" id="PTHR46067">
    <property type="entry name" value="ACYL-COA N-ACYLTRANSFERASES (NAT) SUPERFAMILY PROTEIN"/>
    <property type="match status" value="1"/>
</dbReference>
<dbReference type="SUPFAM" id="SSF55729">
    <property type="entry name" value="Acyl-CoA N-acyltransferases (Nat)"/>
    <property type="match status" value="1"/>
</dbReference>
<feature type="domain" description="N-acetyltransferase" evidence="2">
    <location>
        <begin position="30"/>
        <end position="182"/>
    </location>
</feature>
<name>A0A218WWR2_PUNGR</name>
<dbReference type="EMBL" id="MTKT01002881">
    <property type="protein sequence ID" value="OWM77063.1"/>
    <property type="molecule type" value="Genomic_DNA"/>
</dbReference>
<reference evidence="4" key="1">
    <citation type="journal article" date="2017" name="Plant J.">
        <title>The pomegranate (Punica granatum L.) genome and the genomics of punicalagin biosynthesis.</title>
        <authorList>
            <person name="Qin G."/>
            <person name="Xu C."/>
            <person name="Ming R."/>
            <person name="Tang H."/>
            <person name="Guyot R."/>
            <person name="Kramer E.M."/>
            <person name="Hu Y."/>
            <person name="Yi X."/>
            <person name="Qi Y."/>
            <person name="Xu X."/>
            <person name="Gao Z."/>
            <person name="Pan H."/>
            <person name="Jian J."/>
            <person name="Tian Y."/>
            <person name="Yue Z."/>
            <person name="Xu Y."/>
        </authorList>
    </citation>
    <scope>NUCLEOTIDE SEQUENCE [LARGE SCALE GENOMIC DNA]</scope>
    <source>
        <strain evidence="4">cv. Dabenzi</strain>
    </source>
</reference>
<dbReference type="AlphaFoldDB" id="A0A218WWR2"/>
<dbReference type="Proteomes" id="UP000197138">
    <property type="component" value="Unassembled WGS sequence"/>
</dbReference>
<organism evidence="3 4">
    <name type="scientific">Punica granatum</name>
    <name type="common">Pomegranate</name>
    <dbReference type="NCBI Taxonomy" id="22663"/>
    <lineage>
        <taxon>Eukaryota</taxon>
        <taxon>Viridiplantae</taxon>
        <taxon>Streptophyta</taxon>
        <taxon>Embryophyta</taxon>
        <taxon>Tracheophyta</taxon>
        <taxon>Spermatophyta</taxon>
        <taxon>Magnoliopsida</taxon>
        <taxon>eudicotyledons</taxon>
        <taxon>Gunneridae</taxon>
        <taxon>Pentapetalae</taxon>
        <taxon>rosids</taxon>
        <taxon>malvids</taxon>
        <taxon>Myrtales</taxon>
        <taxon>Lythraceae</taxon>
        <taxon>Punica</taxon>
    </lineage>
</organism>
<evidence type="ECO:0000313" key="4">
    <source>
        <dbReference type="Proteomes" id="UP000197138"/>
    </source>
</evidence>
<accession>A0A218WWR2</accession>
<evidence type="ECO:0000256" key="1">
    <source>
        <dbReference type="SAM" id="MobiDB-lite"/>
    </source>
</evidence>
<dbReference type="GO" id="GO:0016747">
    <property type="term" value="F:acyltransferase activity, transferring groups other than amino-acyl groups"/>
    <property type="evidence" value="ECO:0007669"/>
    <property type="project" value="InterPro"/>
</dbReference>
<proteinExistence type="predicted"/>
<comment type="caution">
    <text evidence="3">The sequence shown here is derived from an EMBL/GenBank/DDBJ whole genome shotgun (WGS) entry which is preliminary data.</text>
</comment>
<feature type="region of interest" description="Disordered" evidence="1">
    <location>
        <begin position="213"/>
        <end position="237"/>
    </location>
</feature>
<gene>
    <name evidence="3" type="ORF">CDL15_Pgr002587</name>
</gene>
<dbReference type="PROSITE" id="PS51186">
    <property type="entry name" value="GNAT"/>
    <property type="match status" value="1"/>
</dbReference>
<dbReference type="InterPro" id="IPR016181">
    <property type="entry name" value="Acyl_CoA_acyltransferase"/>
</dbReference>
<evidence type="ECO:0000259" key="2">
    <source>
        <dbReference type="PROSITE" id="PS51186"/>
    </source>
</evidence>
<evidence type="ECO:0000313" key="3">
    <source>
        <dbReference type="EMBL" id="OWM77063.1"/>
    </source>
</evidence>
<protein>
    <recommendedName>
        <fullName evidence="2">N-acetyltransferase domain-containing protein</fullName>
    </recommendedName>
</protein>
<sequence>MAEDQPQSAKPETTQDPADELLLPISLSDVTLRPLTLDDVDDMMVWASDGKVARFCRWEPYQSLDALADYIRNVVLPHPCFRAICLRCRPIGEISVTENTGGDRCRGQLGYVLVSRYWGKGIVTKAVELAVALVFRERPELERAEALVDVDNVASQRVLAKAGFTREGVLRKNCVLKGRTRDMVMFSLLSTEQLQQLLHCHWVDQVEPYEAAKSRTKKSGPESLMDVPSDEPSPSVDGWEQLEQYALYLKELWEEFE</sequence>
<dbReference type="InterPro" id="IPR000182">
    <property type="entry name" value="GNAT_dom"/>
</dbReference>
<dbReference type="Pfam" id="PF13302">
    <property type="entry name" value="Acetyltransf_3"/>
    <property type="match status" value="1"/>
</dbReference>
<dbReference type="Gene3D" id="3.40.630.30">
    <property type="match status" value="1"/>
</dbReference>
<dbReference type="PANTHER" id="PTHR46067:SF27">
    <property type="entry name" value="ACYL-COA N-ACYLTRANSFERASES (NAT) SUPERFAMILY PROTEIN"/>
    <property type="match status" value="1"/>
</dbReference>